<sequence length="992" mass="105804">MAQFLVTVAPREATQFETMQTLYVLEGIALRLADVGRLALELLHDSVVETVTWRVLTLDELIMEPLPATAHVLEVAYRPGVTDNEGESVLEGARRLGIGVLDQARALRRYLLPVGVDPQARAAELTIDLVQTSFAYVPGVDHSARLAFYQRLITPPVDVPPRVVHVALREADEAELLRMSREGILALDLAEMQAVRAYFVALGRDPSDGELETLAQTWSEHCSHKTFKAQVHYRRAMSAPWPPQLEATLYPAYHRLEQDAVELNSLLKTFLMAATQRIVMPDADVAHCTLHEGKFTLPADGWVRSAFVDNAGILAFGTAHEISFKVETHNHPSALEPFGGANTGVGGVIRDVLGVSAEPIANTDVLCFGMPHTPPEELQAGVLHPQRVARGVVAGVRDYGNELGIPTVNGAVLFDPGYTANPLVYAGTLGLAPRDAHPRNVAPGDVIVLLGGYTGRDGIHGATFSSIELTHETATTVGSAVQIGDPITEKKLLDVLLQARDQRLYSAITDCGAGGLSSAVGEMGAEGGAHVTLERVPLKYAGLQPWEIWLSEAQERMVLAVPPTNLAAFLALCAAEDVEATAIGHFTDDGRLRVDYKQLAVVDLAMAFLHDGLPQRVLDAVWQPVVPSPPDADAVTGSVADWLLQLLAHPNITSKERIVRTYDHEVRGATVLKPLVGVAMDGPGDAAVLQPLAEMGRGLALGCGINPRYGRIDPYWMALAVVDEALRNVVAVGGDPQRTAILDNFCWGDPRQPDRMAGLVRAAAGCYDAAVAFGTPFISGKDSLNNEYRDAEGQRVAIPPTLLISALAEVPDVRRSVSMDLKQAGNQIYLVGATRAELGGSHWHAIVGVDALAGQVPQVDLAAARATFVALHAALRAGLVAACHDLSEGGLAVAAAEMALAGDLGLDLDLAALGSELDVTTKLFSETPSRFLVEVHPTDAEAFAAALAGVALVPLGTVQAEPLLTLRSGTNVVAALTVDDLRRAWHAGLAWM</sequence>
<comment type="caution">
    <text evidence="8">Lacks conserved residue(s) required for the propagation of feature annotation.</text>
</comment>
<feature type="binding site" evidence="8">
    <location>
        <position position="780"/>
    </location>
    <ligand>
        <name>ATP</name>
        <dbReference type="ChEBI" id="CHEBI:30616"/>
    </ligand>
</feature>
<feature type="domain" description="PurM-like C-terminal" evidence="10">
    <location>
        <begin position="823"/>
        <end position="965"/>
    </location>
</feature>
<protein>
    <recommendedName>
        <fullName evidence="8">Phosphoribosylformylglycinamidine synthase subunit PurL</fullName>
        <shortName evidence="8">FGAM synthase</shortName>
        <ecNumber evidence="8">6.3.5.3</ecNumber>
    </recommendedName>
    <alternativeName>
        <fullName evidence="8">Formylglycinamide ribonucleotide amidotransferase subunit II</fullName>
        <shortName evidence="8">FGAR amidotransferase II</shortName>
        <shortName evidence="8">FGAR-AT II</shortName>
    </alternativeName>
    <alternativeName>
        <fullName evidence="8">Glutamine amidotransferase PurL</fullName>
    </alternativeName>
    <alternativeName>
        <fullName evidence="8">Phosphoribosylformylglycinamidine synthase subunit II</fullName>
    </alternativeName>
</protein>
<dbReference type="Gene3D" id="3.30.1280.10">
    <property type="entry name" value="Phosphoribosylformylglycinamidine synthase subunit PurS"/>
    <property type="match status" value="1"/>
</dbReference>
<feature type="domain" description="PurM-like N-terminal" evidence="9">
    <location>
        <begin position="684"/>
        <end position="784"/>
    </location>
</feature>
<dbReference type="Gene3D" id="3.30.1330.10">
    <property type="entry name" value="PurM-like, N-terminal domain"/>
    <property type="match status" value="2"/>
</dbReference>
<feature type="binding site" evidence="8">
    <location>
        <position position="510"/>
    </location>
    <ligand>
        <name>Mg(2+)</name>
        <dbReference type="ChEBI" id="CHEBI:18420"/>
        <label>2</label>
    </ligand>
</feature>
<feature type="active site" description="Proton acceptor" evidence="8">
    <location>
        <position position="329"/>
    </location>
</feature>
<dbReference type="Pfam" id="PF00586">
    <property type="entry name" value="AIRS"/>
    <property type="match status" value="2"/>
</dbReference>
<evidence type="ECO:0000259" key="10">
    <source>
        <dbReference type="Pfam" id="PF02769"/>
    </source>
</evidence>
<dbReference type="InterPro" id="IPR016188">
    <property type="entry name" value="PurM-like_N"/>
</dbReference>
<feature type="binding site" evidence="8">
    <location>
        <position position="327"/>
    </location>
    <ligand>
        <name>Mg(2+)</name>
        <dbReference type="ChEBI" id="CHEBI:18420"/>
        <label>1</label>
    </ligand>
</feature>
<evidence type="ECO:0000256" key="6">
    <source>
        <dbReference type="ARBA" id="ARBA00022840"/>
    </source>
</evidence>
<evidence type="ECO:0000259" key="9">
    <source>
        <dbReference type="Pfam" id="PF00586"/>
    </source>
</evidence>
<feature type="binding site" evidence="8">
    <location>
        <position position="783"/>
    </location>
    <ligand>
        <name>substrate</name>
    </ligand>
</feature>
<evidence type="ECO:0000313" key="12">
    <source>
        <dbReference type="EMBL" id="RRR65823.1"/>
    </source>
</evidence>
<feature type="binding site" evidence="8">
    <location>
        <position position="482"/>
    </location>
    <ligand>
        <name>substrate</name>
    </ligand>
</feature>
<dbReference type="Pfam" id="PF18072">
    <property type="entry name" value="FGAR-AT_linker"/>
    <property type="match status" value="1"/>
</dbReference>
<dbReference type="CDD" id="cd02203">
    <property type="entry name" value="PurL_repeat1"/>
    <property type="match status" value="1"/>
</dbReference>
<dbReference type="Gene3D" id="1.10.8.750">
    <property type="entry name" value="Phosphoribosylformylglycinamidine synthase, linker domain"/>
    <property type="match status" value="1"/>
</dbReference>
<proteinExistence type="inferred from homology"/>
<evidence type="ECO:0000313" key="13">
    <source>
        <dbReference type="Proteomes" id="UP000280307"/>
    </source>
</evidence>
<dbReference type="SUPFAM" id="SSF56042">
    <property type="entry name" value="PurM C-terminal domain-like"/>
    <property type="match status" value="2"/>
</dbReference>
<comment type="subunit">
    <text evidence="8">Monomer. Part of the FGAM synthase complex composed of 1 PurL, 1 PurQ and 2 PurS subunits.</text>
</comment>
<comment type="similarity">
    <text evidence="8">Belongs to the FGAMS family.</text>
</comment>
<feature type="binding site" evidence="8">
    <location>
        <position position="325"/>
    </location>
    <ligand>
        <name>ATP</name>
        <dbReference type="ChEBI" id="CHEBI:30616"/>
    </ligand>
</feature>
<accession>A0A426TR25</accession>
<keyword evidence="1 8" id="KW-0963">Cytoplasm</keyword>
<dbReference type="InterPro" id="IPR036676">
    <property type="entry name" value="PurM-like_C_sf"/>
</dbReference>
<dbReference type="InterPro" id="IPR041609">
    <property type="entry name" value="PurL_linker"/>
</dbReference>
<dbReference type="SUPFAM" id="SSF55326">
    <property type="entry name" value="PurM N-terminal domain-like"/>
    <property type="match status" value="2"/>
</dbReference>
<dbReference type="GO" id="GO:0005737">
    <property type="term" value="C:cytoplasm"/>
    <property type="evidence" value="ECO:0007669"/>
    <property type="project" value="UniProtKB-SubCell"/>
</dbReference>
<comment type="function">
    <text evidence="8">Part of the phosphoribosylformylglycinamidine synthase complex involved in the purines biosynthetic pathway. Catalyzes the ATP-dependent conversion of formylglycinamide ribonucleotide (FGAR) and glutamine to yield formylglycinamidine ribonucleotide (FGAM) and glutamate. The FGAM synthase complex is composed of three subunits. PurQ produces an ammonia molecule by converting glutamine to glutamate. PurL transfers the ammonia molecule to FGAR to form FGAM in an ATP-dependent manner. PurS interacts with PurQ and PurL and is thought to assist in the transfer of the ammonia molecule from PurQ to PurL.</text>
</comment>
<evidence type="ECO:0000256" key="7">
    <source>
        <dbReference type="ARBA" id="ARBA00022842"/>
    </source>
</evidence>
<feature type="domain" description="PurM-like C-terminal" evidence="10">
    <location>
        <begin position="443"/>
        <end position="596"/>
    </location>
</feature>
<dbReference type="GO" id="GO:0006189">
    <property type="term" value="P:'de novo' IMP biosynthetic process"/>
    <property type="evidence" value="ECO:0007669"/>
    <property type="project" value="UniProtKB-UniRule"/>
</dbReference>
<dbReference type="Pfam" id="PF02769">
    <property type="entry name" value="AIRS_C"/>
    <property type="match status" value="2"/>
</dbReference>
<evidence type="ECO:0000256" key="4">
    <source>
        <dbReference type="ARBA" id="ARBA00022741"/>
    </source>
</evidence>
<dbReference type="InterPro" id="IPR010074">
    <property type="entry name" value="PRibForGlyAmidine_synth_PurL"/>
</dbReference>
<name>A0A426TR25_9CHLR</name>
<dbReference type="GO" id="GO:0004642">
    <property type="term" value="F:phosphoribosylformylglycinamidine synthase activity"/>
    <property type="evidence" value="ECO:0007669"/>
    <property type="project" value="UniProtKB-UniRule"/>
</dbReference>
<keyword evidence="2 8" id="KW-0436">Ligase</keyword>
<feature type="binding site" evidence="8">
    <location>
        <position position="351"/>
    </location>
    <ligand>
        <name>Mg(2+)</name>
        <dbReference type="ChEBI" id="CHEBI:18420"/>
        <label>2</label>
    </ligand>
</feature>
<dbReference type="InterPro" id="IPR010918">
    <property type="entry name" value="PurM-like_C_dom"/>
</dbReference>
<keyword evidence="7 8" id="KW-0460">Magnesium</keyword>
<dbReference type="AlphaFoldDB" id="A0A426TR25"/>
<dbReference type="InterPro" id="IPR036604">
    <property type="entry name" value="PurS-like_sf"/>
</dbReference>
<dbReference type="PANTHER" id="PTHR43555:SF1">
    <property type="entry name" value="PHOSPHORIBOSYLFORMYLGLYCINAMIDINE SYNTHASE SUBUNIT PURL"/>
    <property type="match status" value="1"/>
</dbReference>
<keyword evidence="5 8" id="KW-0658">Purine biosynthesis</keyword>
<evidence type="ECO:0000256" key="1">
    <source>
        <dbReference type="ARBA" id="ARBA00022490"/>
    </source>
</evidence>
<evidence type="ECO:0000256" key="8">
    <source>
        <dbReference type="HAMAP-Rule" id="MF_00420"/>
    </source>
</evidence>
<dbReference type="CDD" id="cd02204">
    <property type="entry name" value="PurL_repeat2"/>
    <property type="match status" value="1"/>
</dbReference>
<dbReference type="EMBL" id="RSAS01000911">
    <property type="protein sequence ID" value="RRR65823.1"/>
    <property type="molecule type" value="Genomic_DNA"/>
</dbReference>
<dbReference type="Proteomes" id="UP000280307">
    <property type="component" value="Unassembled WGS sequence"/>
</dbReference>
<dbReference type="InterPro" id="IPR036921">
    <property type="entry name" value="PurM-like_N_sf"/>
</dbReference>
<feature type="binding site" evidence="8">
    <location>
        <position position="743"/>
    </location>
    <ligand>
        <name>ATP</name>
        <dbReference type="ChEBI" id="CHEBI:30616"/>
    </ligand>
</feature>
<evidence type="ECO:0000256" key="2">
    <source>
        <dbReference type="ARBA" id="ARBA00022598"/>
    </source>
</evidence>
<feature type="domain" description="PurM-like N-terminal" evidence="9">
    <location>
        <begin position="309"/>
        <end position="431"/>
    </location>
</feature>
<organism evidence="12 13">
    <name type="scientific">Candidatus Viridilinea halotolerans</name>
    <dbReference type="NCBI Taxonomy" id="2491704"/>
    <lineage>
        <taxon>Bacteria</taxon>
        <taxon>Bacillati</taxon>
        <taxon>Chloroflexota</taxon>
        <taxon>Chloroflexia</taxon>
        <taxon>Chloroflexales</taxon>
        <taxon>Chloroflexineae</taxon>
        <taxon>Oscillochloridaceae</taxon>
        <taxon>Candidatus Viridilinea</taxon>
    </lineage>
</organism>
<keyword evidence="3 8" id="KW-0479">Metal-binding</keyword>
<gene>
    <name evidence="8 12" type="primary">purL</name>
    <name evidence="12" type="ORF">EI684_22075</name>
</gene>
<feature type="binding site" evidence="8">
    <location>
        <position position="350"/>
    </location>
    <ligand>
        <name>substrate</name>
    </ligand>
</feature>
<evidence type="ECO:0000259" key="11">
    <source>
        <dbReference type="Pfam" id="PF18072"/>
    </source>
</evidence>
<keyword evidence="4 8" id="KW-0547">Nucleotide-binding</keyword>
<comment type="pathway">
    <text evidence="8">Purine metabolism; IMP biosynthesis via de novo pathway; 5-amino-1-(5-phospho-D-ribosyl)imidazole from N(2)-formyl-N(1)-(5-phospho-D-ribosyl)glycinamide: step 1/2.</text>
</comment>
<dbReference type="Gene3D" id="3.90.650.10">
    <property type="entry name" value="PurM-like C-terminal domain"/>
    <property type="match status" value="2"/>
</dbReference>
<evidence type="ECO:0000256" key="3">
    <source>
        <dbReference type="ARBA" id="ARBA00022723"/>
    </source>
</evidence>
<dbReference type="GO" id="GO:0005524">
    <property type="term" value="F:ATP binding"/>
    <property type="evidence" value="ECO:0007669"/>
    <property type="project" value="UniProtKB-UniRule"/>
</dbReference>
<evidence type="ECO:0000256" key="5">
    <source>
        <dbReference type="ARBA" id="ARBA00022755"/>
    </source>
</evidence>
<comment type="subcellular location">
    <subcellularLocation>
        <location evidence="8">Cytoplasm</location>
    </subcellularLocation>
</comment>
<dbReference type="PANTHER" id="PTHR43555">
    <property type="entry name" value="PHOSPHORIBOSYLFORMYLGLYCINAMIDINE SYNTHASE SUBUNIT PURL"/>
    <property type="match status" value="1"/>
</dbReference>
<feature type="domain" description="Phosphoribosylformylglycinamidine synthase linker" evidence="11">
    <location>
        <begin position="179"/>
        <end position="225"/>
    </location>
</feature>
<dbReference type="EC" id="6.3.5.3" evidence="8"/>
<comment type="caution">
    <text evidence="12">The sequence shown here is derived from an EMBL/GenBank/DDBJ whole genome shotgun (WGS) entry which is preliminary data.</text>
</comment>
<reference evidence="12 13" key="1">
    <citation type="submission" date="2018-12" db="EMBL/GenBank/DDBJ databases">
        <title>Genome Sequence of Candidatus Viridilinea halotolerans isolated from saline sulfide-rich spring.</title>
        <authorList>
            <person name="Grouzdev D.S."/>
            <person name="Burganskaya E.I."/>
            <person name="Krutkina M.S."/>
            <person name="Sukhacheva M.V."/>
            <person name="Gorlenko V.M."/>
        </authorList>
    </citation>
    <scope>NUCLEOTIDE SEQUENCE [LARGE SCALE GENOMIC DNA]</scope>
    <source>
        <strain evidence="12">Chok-6</strain>
    </source>
</reference>
<dbReference type="UniPathway" id="UPA00074">
    <property type="reaction ID" value="UER00128"/>
</dbReference>
<dbReference type="GO" id="GO:0000287">
    <property type="term" value="F:magnesium ion binding"/>
    <property type="evidence" value="ECO:0007669"/>
    <property type="project" value="UniProtKB-UniRule"/>
</dbReference>
<dbReference type="NCBIfam" id="TIGR01736">
    <property type="entry name" value="FGAM_synth_II"/>
    <property type="match status" value="1"/>
</dbReference>
<dbReference type="HAMAP" id="MF_00420">
    <property type="entry name" value="PurL_2"/>
    <property type="match status" value="1"/>
</dbReference>
<comment type="catalytic activity">
    <reaction evidence="8">
        <text>N(2)-formyl-N(1)-(5-phospho-beta-D-ribosyl)glycinamide + L-glutamine + ATP + H2O = 2-formamido-N(1)-(5-O-phospho-beta-D-ribosyl)acetamidine + L-glutamate + ADP + phosphate + H(+)</text>
        <dbReference type="Rhea" id="RHEA:17129"/>
        <dbReference type="ChEBI" id="CHEBI:15377"/>
        <dbReference type="ChEBI" id="CHEBI:15378"/>
        <dbReference type="ChEBI" id="CHEBI:29985"/>
        <dbReference type="ChEBI" id="CHEBI:30616"/>
        <dbReference type="ChEBI" id="CHEBI:43474"/>
        <dbReference type="ChEBI" id="CHEBI:58359"/>
        <dbReference type="ChEBI" id="CHEBI:147286"/>
        <dbReference type="ChEBI" id="CHEBI:147287"/>
        <dbReference type="ChEBI" id="CHEBI:456216"/>
        <dbReference type="EC" id="6.3.5.3"/>
    </reaction>
</comment>
<keyword evidence="6 8" id="KW-0067">ATP-binding</keyword>